<protein>
    <recommendedName>
        <fullName evidence="12">Membrane insertase YidC/Oxa/ALB C-terminal domain-containing protein</fullName>
    </recommendedName>
</protein>
<name>A3LSE2_PICST</name>
<keyword evidence="3 9" id="KW-0812">Transmembrane</keyword>
<feature type="transmembrane region" description="Helical" evidence="11">
    <location>
        <begin position="194"/>
        <end position="212"/>
    </location>
</feature>
<dbReference type="eggNOG" id="KOG1239">
    <property type="taxonomic scope" value="Eukaryota"/>
</dbReference>
<evidence type="ECO:0000256" key="3">
    <source>
        <dbReference type="ARBA" id="ARBA00022692"/>
    </source>
</evidence>
<keyword evidence="8 11" id="KW-0472">Membrane</keyword>
<evidence type="ECO:0000313" key="13">
    <source>
        <dbReference type="EMBL" id="ABN65555.2"/>
    </source>
</evidence>
<dbReference type="PANTHER" id="PTHR12428">
    <property type="entry name" value="OXA1"/>
    <property type="match status" value="1"/>
</dbReference>
<feature type="transmembrane region" description="Helical" evidence="11">
    <location>
        <begin position="144"/>
        <end position="163"/>
    </location>
</feature>
<keyword evidence="7" id="KW-0496">Mitochondrion</keyword>
<keyword evidence="5" id="KW-0809">Transit peptide</keyword>
<evidence type="ECO:0000256" key="1">
    <source>
        <dbReference type="ARBA" id="ARBA00004448"/>
    </source>
</evidence>
<evidence type="ECO:0000259" key="12">
    <source>
        <dbReference type="Pfam" id="PF02096"/>
    </source>
</evidence>
<dbReference type="CDD" id="cd20069">
    <property type="entry name" value="5TM_Oxa1-like"/>
    <property type="match status" value="1"/>
</dbReference>
<keyword evidence="6 11" id="KW-1133">Transmembrane helix</keyword>
<dbReference type="GO" id="GO:0032979">
    <property type="term" value="P:protein insertion into mitochondrial inner membrane from matrix"/>
    <property type="evidence" value="ECO:0007669"/>
    <property type="project" value="TreeGrafter"/>
</dbReference>
<evidence type="ECO:0000256" key="11">
    <source>
        <dbReference type="SAM" id="Phobius"/>
    </source>
</evidence>
<organism evidence="13 14">
    <name type="scientific">Scheffersomyces stipitis (strain ATCC 58785 / CBS 6054 / NBRC 10063 / NRRL Y-11545)</name>
    <name type="common">Yeast</name>
    <name type="synonym">Pichia stipitis</name>
    <dbReference type="NCBI Taxonomy" id="322104"/>
    <lineage>
        <taxon>Eukaryota</taxon>
        <taxon>Fungi</taxon>
        <taxon>Dikarya</taxon>
        <taxon>Ascomycota</taxon>
        <taxon>Saccharomycotina</taxon>
        <taxon>Pichiomycetes</taxon>
        <taxon>Debaryomycetaceae</taxon>
        <taxon>Scheffersomyces</taxon>
    </lineage>
</organism>
<evidence type="ECO:0000256" key="6">
    <source>
        <dbReference type="ARBA" id="ARBA00022989"/>
    </source>
</evidence>
<proteinExistence type="inferred from homology"/>
<feature type="compositionally biased region" description="Basic and acidic residues" evidence="10">
    <location>
        <begin position="301"/>
        <end position="335"/>
    </location>
</feature>
<dbReference type="AlphaFoldDB" id="A3LSE2"/>
<dbReference type="GO" id="GO:0032977">
    <property type="term" value="F:membrane insertase activity"/>
    <property type="evidence" value="ECO:0007669"/>
    <property type="project" value="InterPro"/>
</dbReference>
<feature type="transmembrane region" description="Helical" evidence="11">
    <location>
        <begin position="224"/>
        <end position="240"/>
    </location>
</feature>
<dbReference type="STRING" id="322104.A3LSE2"/>
<feature type="transmembrane region" description="Helical" evidence="11">
    <location>
        <begin position="74"/>
        <end position="95"/>
    </location>
</feature>
<evidence type="ECO:0000256" key="10">
    <source>
        <dbReference type="SAM" id="MobiDB-lite"/>
    </source>
</evidence>
<dbReference type="InterPro" id="IPR028055">
    <property type="entry name" value="YidC/Oxa/ALB_C"/>
</dbReference>
<evidence type="ECO:0000256" key="7">
    <source>
        <dbReference type="ARBA" id="ARBA00023128"/>
    </source>
</evidence>
<gene>
    <name evidence="13" type="ORF">PICST_57776</name>
</gene>
<dbReference type="GO" id="GO:0005743">
    <property type="term" value="C:mitochondrial inner membrane"/>
    <property type="evidence" value="ECO:0007669"/>
    <property type="project" value="UniProtKB-SubCell"/>
</dbReference>
<dbReference type="KEGG" id="pic:PICST_57776"/>
<keyword evidence="4" id="KW-0999">Mitochondrion inner membrane</keyword>
<dbReference type="FunCoup" id="A3LSE2">
    <property type="interactions" value="641"/>
</dbReference>
<dbReference type="GeneID" id="4837942"/>
<comment type="subcellular location">
    <subcellularLocation>
        <location evidence="9">Membrane</location>
        <topology evidence="9">Multi-pass membrane protein</topology>
    </subcellularLocation>
    <subcellularLocation>
        <location evidence="1">Mitochondrion inner membrane</location>
        <topology evidence="1">Multi-pass membrane protein</topology>
    </subcellularLocation>
</comment>
<dbReference type="Proteomes" id="UP000002258">
    <property type="component" value="Chromosome 3"/>
</dbReference>
<evidence type="ECO:0000256" key="9">
    <source>
        <dbReference type="RuleBase" id="RU003945"/>
    </source>
</evidence>
<evidence type="ECO:0000256" key="4">
    <source>
        <dbReference type="ARBA" id="ARBA00022792"/>
    </source>
</evidence>
<dbReference type="OMA" id="GWKNAQT"/>
<evidence type="ECO:0000256" key="5">
    <source>
        <dbReference type="ARBA" id="ARBA00022946"/>
    </source>
</evidence>
<evidence type="ECO:0000256" key="2">
    <source>
        <dbReference type="ARBA" id="ARBA00009877"/>
    </source>
</evidence>
<dbReference type="InParanoid" id="A3LSE2"/>
<sequence length="335" mass="37065">MGGSFVRYNSTSAATSEIKNTLVSFDNADNVADTISTMTSDQLGYLNSIGMAQGWYPTDIVERMLELTHVYTGLPWWGTIVVVTIAVRVALFPFYMKASANVARTAKVKPQLDQALADLRAAETPQEQYVAMQARKKVMKDNNISMTAQMAPILQLPLAYGFFQALRKMANYPVEGFSTGGIYWFEDLASVDPYLGLQGIAAAVIIAVVRLGGETGSHQMAKPMKNIFTVVPLISIFITKNFSAAVVLYFAVNSVVSLIQSSVLRNKSFRKWAKMPETPKPGEGGKQAESISEYFSNFVEQSKETTRKKARETNKKLEVTQRRKAAAKDGFIKRH</sequence>
<feature type="domain" description="Membrane insertase YidC/Oxa/ALB C-terminal" evidence="12">
    <location>
        <begin position="76"/>
        <end position="265"/>
    </location>
</feature>
<feature type="region of interest" description="Disordered" evidence="10">
    <location>
        <begin position="300"/>
        <end position="335"/>
    </location>
</feature>
<dbReference type="PANTHER" id="PTHR12428:SF66">
    <property type="entry name" value="MITOCHONDRIAL INNER MEMBRANE PROTEIN OXA1L"/>
    <property type="match status" value="1"/>
</dbReference>
<evidence type="ECO:0000313" key="14">
    <source>
        <dbReference type="Proteomes" id="UP000002258"/>
    </source>
</evidence>
<comment type="similarity">
    <text evidence="2 9">Belongs to the OXA1/ALB3/YidC family.</text>
</comment>
<keyword evidence="14" id="KW-1185">Reference proteome</keyword>
<dbReference type="OrthoDB" id="2148490at2759"/>
<accession>A3LSE2</accession>
<reference evidence="13 14" key="1">
    <citation type="journal article" date="2007" name="Nat. Biotechnol.">
        <title>Genome sequence of the lignocellulose-bioconverting and xylose-fermenting yeast Pichia stipitis.</title>
        <authorList>
            <person name="Jeffries T.W."/>
            <person name="Grigoriev I.V."/>
            <person name="Grimwood J."/>
            <person name="Laplaza J.M."/>
            <person name="Aerts A."/>
            <person name="Salamov A."/>
            <person name="Schmutz J."/>
            <person name="Lindquist E."/>
            <person name="Dehal P."/>
            <person name="Shapiro H."/>
            <person name="Jin Y.S."/>
            <person name="Passoth V."/>
            <person name="Richardson P.M."/>
        </authorList>
    </citation>
    <scope>NUCLEOTIDE SEQUENCE [LARGE SCALE GENOMIC DNA]</scope>
    <source>
        <strain evidence="14">ATCC 58785 / CBS 6054 / NBRC 10063 / NRRL Y-11545</strain>
    </source>
</reference>
<dbReference type="RefSeq" id="XP_001383584.2">
    <property type="nucleotide sequence ID" value="XM_001383547.1"/>
</dbReference>
<dbReference type="InterPro" id="IPR001708">
    <property type="entry name" value="YidC/ALB3/OXA1/COX18"/>
</dbReference>
<dbReference type="HOGENOM" id="CLU_029282_3_0_1"/>
<evidence type="ECO:0000256" key="8">
    <source>
        <dbReference type="ARBA" id="ARBA00023136"/>
    </source>
</evidence>
<dbReference type="EMBL" id="CP000497">
    <property type="protein sequence ID" value="ABN65555.2"/>
    <property type="molecule type" value="Genomic_DNA"/>
</dbReference>
<dbReference type="Pfam" id="PF02096">
    <property type="entry name" value="60KD_IMP"/>
    <property type="match status" value="1"/>
</dbReference>